<dbReference type="RefSeq" id="WP_072913636.1">
    <property type="nucleotide sequence ID" value="NZ_FRAR01000014.1"/>
</dbReference>
<evidence type="ECO:0000313" key="1">
    <source>
        <dbReference type="EMBL" id="SHK46671.1"/>
    </source>
</evidence>
<protein>
    <submittedName>
        <fullName evidence="1">Uncharacterized protein</fullName>
    </submittedName>
</protein>
<evidence type="ECO:0000313" key="2">
    <source>
        <dbReference type="Proteomes" id="UP000183997"/>
    </source>
</evidence>
<dbReference type="Proteomes" id="UP000183997">
    <property type="component" value="Unassembled WGS sequence"/>
</dbReference>
<dbReference type="OrthoDB" id="1786473at2"/>
<sequence length="149" mass="17012">MTTDSKIKVIEPFGGSIGTIKPRKSKESIGIILEHPDFAIPYQAINPNNRIAPAHTGRFEYRWEYDQAEDAYLLYLAYPDAVGFAIKFQRNKAGQILQKLQELNTKSPMFGIILRHKEHHSPDIFDDSVTLIGLEFDKDPAADWPQERV</sequence>
<dbReference type="AlphaFoldDB" id="A0A1M6SPK3"/>
<gene>
    <name evidence="1" type="ORF">SAMN02745123_01946</name>
</gene>
<dbReference type="EMBL" id="FRAR01000014">
    <property type="protein sequence ID" value="SHK46671.1"/>
    <property type="molecule type" value="Genomic_DNA"/>
</dbReference>
<keyword evidence="2" id="KW-1185">Reference proteome</keyword>
<accession>A0A1M6SPK3</accession>
<name>A0A1M6SPK3_9FIRM</name>
<organism evidence="1 2">
    <name type="scientific">Desulforamulus aeronauticus DSM 10349</name>
    <dbReference type="NCBI Taxonomy" id="1121421"/>
    <lineage>
        <taxon>Bacteria</taxon>
        <taxon>Bacillati</taxon>
        <taxon>Bacillota</taxon>
        <taxon>Clostridia</taxon>
        <taxon>Eubacteriales</taxon>
        <taxon>Peptococcaceae</taxon>
        <taxon>Desulforamulus</taxon>
    </lineage>
</organism>
<reference evidence="2" key="1">
    <citation type="submission" date="2016-11" db="EMBL/GenBank/DDBJ databases">
        <authorList>
            <person name="Varghese N."/>
            <person name="Submissions S."/>
        </authorList>
    </citation>
    <scope>NUCLEOTIDE SEQUENCE [LARGE SCALE GENOMIC DNA]</scope>
    <source>
        <strain evidence="2">DSM 10349</strain>
    </source>
</reference>
<proteinExistence type="predicted"/>